<evidence type="ECO:0000313" key="18">
    <source>
        <dbReference type="EMBL" id="CAA0086711.1"/>
    </source>
</evidence>
<keyword evidence="19" id="KW-1185">Reference proteome</keyword>
<dbReference type="InterPro" id="IPR017961">
    <property type="entry name" value="DNA_pol_Y-fam_little_finger"/>
</dbReference>
<name>A0A5S9N9F2_9GAMM</name>
<keyword evidence="5 15" id="KW-0808">Transferase</keyword>
<keyword evidence="10 15" id="KW-0460">Magnesium</keyword>
<dbReference type="Gene3D" id="3.40.1170.60">
    <property type="match status" value="1"/>
</dbReference>
<dbReference type="SUPFAM" id="SSF56672">
    <property type="entry name" value="DNA/RNA polymerases"/>
    <property type="match status" value="1"/>
</dbReference>
<evidence type="ECO:0000256" key="6">
    <source>
        <dbReference type="ARBA" id="ARBA00022695"/>
    </source>
</evidence>
<evidence type="ECO:0000256" key="7">
    <source>
        <dbReference type="ARBA" id="ARBA00022705"/>
    </source>
</evidence>
<dbReference type="AlphaFoldDB" id="A0A5S9N9F2"/>
<dbReference type="GO" id="GO:0042276">
    <property type="term" value="P:error-prone translesion synthesis"/>
    <property type="evidence" value="ECO:0007669"/>
    <property type="project" value="TreeGrafter"/>
</dbReference>
<feature type="binding site" evidence="15">
    <location>
        <position position="36"/>
    </location>
    <ligand>
        <name>Mg(2+)</name>
        <dbReference type="ChEBI" id="CHEBI:18420"/>
    </ligand>
</feature>
<dbReference type="GO" id="GO:0003887">
    <property type="term" value="F:DNA-directed DNA polymerase activity"/>
    <property type="evidence" value="ECO:0007669"/>
    <property type="project" value="UniProtKB-UniRule"/>
</dbReference>
<dbReference type="GO" id="GO:0005829">
    <property type="term" value="C:cytosol"/>
    <property type="evidence" value="ECO:0007669"/>
    <property type="project" value="TreeGrafter"/>
</dbReference>
<keyword evidence="8 15" id="KW-0479">Metal-binding</keyword>
<dbReference type="EC" id="2.7.7.7" evidence="15"/>
<comment type="cofactor">
    <cofactor evidence="15">
        <name>Mg(2+)</name>
        <dbReference type="ChEBI" id="CHEBI:18420"/>
    </cofactor>
    <text evidence="15">Binds 2 magnesium ions per subunit.</text>
</comment>
<feature type="active site" evidence="15">
    <location>
        <position position="132"/>
    </location>
</feature>
<keyword evidence="9 15" id="KW-0227">DNA damage</keyword>
<comment type="similarity">
    <text evidence="2 15">Belongs to the DNA polymerase type-Y family.</text>
</comment>
<dbReference type="InterPro" id="IPR036775">
    <property type="entry name" value="DNA_pol_Y-fam_lit_finger_sf"/>
</dbReference>
<evidence type="ECO:0000256" key="1">
    <source>
        <dbReference type="ARBA" id="ARBA00004496"/>
    </source>
</evidence>
<dbReference type="Gene3D" id="1.10.150.20">
    <property type="entry name" value="5' to 3' exonuclease, C-terminal subdomain"/>
    <property type="match status" value="1"/>
</dbReference>
<comment type="function">
    <text evidence="15">Poorly processive, error-prone DNA polymerase involved in untargeted mutagenesis. Copies undamaged DNA at stalled replication forks, which arise in vivo from mismatched or misaligned primer ends. These misaligned primers can be extended by PolIV. Exhibits no 3'-5' exonuclease (proofreading) activity. May be involved in translesional synthesis, in conjunction with the beta clamp from PolIII.</text>
</comment>
<dbReference type="EMBL" id="CACSIK010000001">
    <property type="protein sequence ID" value="CAA0086711.1"/>
    <property type="molecule type" value="Genomic_DNA"/>
</dbReference>
<comment type="catalytic activity">
    <reaction evidence="14 15">
        <text>DNA(n) + a 2'-deoxyribonucleoside 5'-triphosphate = DNA(n+1) + diphosphate</text>
        <dbReference type="Rhea" id="RHEA:22508"/>
        <dbReference type="Rhea" id="RHEA-COMP:17339"/>
        <dbReference type="Rhea" id="RHEA-COMP:17340"/>
        <dbReference type="ChEBI" id="CHEBI:33019"/>
        <dbReference type="ChEBI" id="CHEBI:61560"/>
        <dbReference type="ChEBI" id="CHEBI:173112"/>
        <dbReference type="EC" id="2.7.7.7"/>
    </reaction>
</comment>
<dbReference type="NCBIfam" id="NF002677">
    <property type="entry name" value="PRK02406.1"/>
    <property type="match status" value="1"/>
</dbReference>
<evidence type="ECO:0000256" key="8">
    <source>
        <dbReference type="ARBA" id="ARBA00022723"/>
    </source>
</evidence>
<keyword evidence="6 15" id="KW-0548">Nucleotidyltransferase</keyword>
<evidence type="ECO:0000256" key="2">
    <source>
        <dbReference type="ARBA" id="ARBA00010945"/>
    </source>
</evidence>
<evidence type="ECO:0000313" key="20">
    <source>
        <dbReference type="Proteomes" id="UP000439591"/>
    </source>
</evidence>
<dbReference type="CDD" id="cd03586">
    <property type="entry name" value="PolY_Pol_IV_kappa"/>
    <property type="match status" value="1"/>
</dbReference>
<dbReference type="SUPFAM" id="SSF100879">
    <property type="entry name" value="Lesion bypass DNA polymerase (Y-family), little finger domain"/>
    <property type="match status" value="1"/>
</dbReference>
<evidence type="ECO:0000256" key="9">
    <source>
        <dbReference type="ARBA" id="ARBA00022763"/>
    </source>
</evidence>
<dbReference type="FunFam" id="3.40.1170.60:FF:000001">
    <property type="entry name" value="DNA polymerase IV"/>
    <property type="match status" value="1"/>
</dbReference>
<feature type="domain" description="UmuC" evidence="16">
    <location>
        <begin position="32"/>
        <end position="213"/>
    </location>
</feature>
<accession>A0A5S9N9F2</accession>
<keyword evidence="4 15" id="KW-0963">Cytoplasm</keyword>
<sequence>MLGDLRDGIWYFAGYLYSYVGWGDGWCCLRKIIHCDCDCFYASVELRDDPSLKGLPVAVGGAAERRGVVATCNYEARTFGIHSAMPTASALRRCPNLIVLTPRMEAYREVALQIRGIFKRYTELIEPLSLDEAYLDVTDCDAFQGSATRIAQAIRQHVRDEVGITISAGVAPNKFLAKVASDWDKPDGLTVITPAQVDEFVLSLPVSKIHGVGKVMTARMADQAIYSCADLRLRTLEELQGLFGKFGQQLYDYARGVDSRSVKPHRERKSLSVETTFAQDLEGIETAKNQVVDLFKELEKRLLRVENKPLSGVFVKLKSADFRQTTIDRRYQGELTTVLFEQLLEEAWPRMASPLRLIGLGVRFDSKVEKTTVSKVVREEQLDLFS</sequence>
<dbReference type="HAMAP" id="MF_01113">
    <property type="entry name" value="DNApol_IV"/>
    <property type="match status" value="1"/>
</dbReference>
<proteinExistence type="inferred from homology"/>
<feature type="binding site" evidence="15">
    <location>
        <position position="131"/>
    </location>
    <ligand>
        <name>Mg(2+)</name>
        <dbReference type="ChEBI" id="CHEBI:18420"/>
    </ligand>
</feature>
<dbReference type="GO" id="GO:0009432">
    <property type="term" value="P:SOS response"/>
    <property type="evidence" value="ECO:0007669"/>
    <property type="project" value="TreeGrafter"/>
</dbReference>
<evidence type="ECO:0000313" key="17">
    <source>
        <dbReference type="EMBL" id="CAA0078363.1"/>
    </source>
</evidence>
<gene>
    <name evidence="15 18" type="primary">dinB</name>
    <name evidence="18" type="ORF">IHBHHGIJ_01096</name>
    <name evidence="17" type="ORF">KFEGEMFD_00055</name>
</gene>
<dbReference type="EMBL" id="CACSIM010000001">
    <property type="protein sequence ID" value="CAA0078363.1"/>
    <property type="molecule type" value="Genomic_DNA"/>
</dbReference>
<dbReference type="PANTHER" id="PTHR11076:SF33">
    <property type="entry name" value="DNA POLYMERASE KAPPA"/>
    <property type="match status" value="1"/>
</dbReference>
<evidence type="ECO:0000256" key="14">
    <source>
        <dbReference type="ARBA" id="ARBA00049244"/>
    </source>
</evidence>
<evidence type="ECO:0000256" key="15">
    <source>
        <dbReference type="HAMAP-Rule" id="MF_01113"/>
    </source>
</evidence>
<dbReference type="Proteomes" id="UP000435877">
    <property type="component" value="Unassembled WGS sequence"/>
</dbReference>
<evidence type="ECO:0000256" key="12">
    <source>
        <dbReference type="ARBA" id="ARBA00023125"/>
    </source>
</evidence>
<reference evidence="19 20" key="1">
    <citation type="submission" date="2019-11" db="EMBL/GenBank/DDBJ databases">
        <authorList>
            <person name="Holert J."/>
        </authorList>
    </citation>
    <scope>NUCLEOTIDE SEQUENCE [LARGE SCALE GENOMIC DNA]</scope>
    <source>
        <strain evidence="17">BC3_2A</strain>
        <strain evidence="18">SB11_1A</strain>
    </source>
</reference>
<dbReference type="Gene3D" id="3.30.1490.100">
    <property type="entry name" value="DNA polymerase, Y-family, little finger domain"/>
    <property type="match status" value="1"/>
</dbReference>
<dbReference type="PANTHER" id="PTHR11076">
    <property type="entry name" value="DNA REPAIR POLYMERASE UMUC / TRANSFERASE FAMILY MEMBER"/>
    <property type="match status" value="1"/>
</dbReference>
<dbReference type="Pfam" id="PF21999">
    <property type="entry name" value="IMS_HHH_1"/>
    <property type="match status" value="1"/>
</dbReference>
<dbReference type="GO" id="GO:0006261">
    <property type="term" value="P:DNA-templated DNA replication"/>
    <property type="evidence" value="ECO:0007669"/>
    <property type="project" value="UniProtKB-UniRule"/>
</dbReference>
<dbReference type="Pfam" id="PF11799">
    <property type="entry name" value="IMS_C"/>
    <property type="match status" value="1"/>
</dbReference>
<keyword evidence="12 15" id="KW-0238">DNA-binding</keyword>
<dbReference type="PROSITE" id="PS50173">
    <property type="entry name" value="UMUC"/>
    <property type="match status" value="1"/>
</dbReference>
<feature type="site" description="Substrate discrimination" evidence="15">
    <location>
        <position position="41"/>
    </location>
</feature>
<evidence type="ECO:0000256" key="4">
    <source>
        <dbReference type="ARBA" id="ARBA00022490"/>
    </source>
</evidence>
<comment type="subcellular location">
    <subcellularLocation>
        <location evidence="1 15">Cytoplasm</location>
    </subcellularLocation>
</comment>
<keyword evidence="11 15" id="KW-0239">DNA-directed DNA polymerase</keyword>
<dbReference type="Proteomes" id="UP000439591">
    <property type="component" value="Unassembled WGS sequence"/>
</dbReference>
<dbReference type="InterPro" id="IPR050116">
    <property type="entry name" value="DNA_polymerase-Y"/>
</dbReference>
<dbReference type="GO" id="GO:0003684">
    <property type="term" value="F:damaged DNA binding"/>
    <property type="evidence" value="ECO:0007669"/>
    <property type="project" value="InterPro"/>
</dbReference>
<keyword evidence="3 15" id="KW-0515">Mutator protein</keyword>
<comment type="subunit">
    <text evidence="15">Monomer.</text>
</comment>
<dbReference type="GO" id="GO:0000287">
    <property type="term" value="F:magnesium ion binding"/>
    <property type="evidence" value="ECO:0007669"/>
    <property type="project" value="UniProtKB-UniRule"/>
</dbReference>
<dbReference type="InterPro" id="IPR001126">
    <property type="entry name" value="UmuC"/>
</dbReference>
<dbReference type="InterPro" id="IPR043128">
    <property type="entry name" value="Rev_trsase/Diguanyl_cyclase"/>
</dbReference>
<protein>
    <recommendedName>
        <fullName evidence="15">DNA polymerase IV</fullName>
        <shortName evidence="15">Pol IV</shortName>
        <ecNumber evidence="15">2.7.7.7</ecNumber>
    </recommendedName>
</protein>
<evidence type="ECO:0000259" key="16">
    <source>
        <dbReference type="PROSITE" id="PS50173"/>
    </source>
</evidence>
<evidence type="ECO:0000256" key="5">
    <source>
        <dbReference type="ARBA" id="ARBA00022679"/>
    </source>
</evidence>
<dbReference type="Pfam" id="PF00817">
    <property type="entry name" value="IMS"/>
    <property type="match status" value="1"/>
</dbReference>
<evidence type="ECO:0000256" key="10">
    <source>
        <dbReference type="ARBA" id="ARBA00022842"/>
    </source>
</evidence>
<evidence type="ECO:0000256" key="11">
    <source>
        <dbReference type="ARBA" id="ARBA00022932"/>
    </source>
</evidence>
<evidence type="ECO:0000313" key="19">
    <source>
        <dbReference type="Proteomes" id="UP000435877"/>
    </source>
</evidence>
<dbReference type="InterPro" id="IPR043502">
    <property type="entry name" value="DNA/RNA_pol_sf"/>
</dbReference>
<keyword evidence="7 15" id="KW-0235">DNA replication</keyword>
<evidence type="ECO:0000256" key="3">
    <source>
        <dbReference type="ARBA" id="ARBA00022457"/>
    </source>
</evidence>
<keyword evidence="13 15" id="KW-0234">DNA repair</keyword>
<dbReference type="InterPro" id="IPR022880">
    <property type="entry name" value="DNApol_IV"/>
</dbReference>
<dbReference type="GO" id="GO:0006281">
    <property type="term" value="P:DNA repair"/>
    <property type="evidence" value="ECO:0007669"/>
    <property type="project" value="UniProtKB-UniRule"/>
</dbReference>
<evidence type="ECO:0000256" key="13">
    <source>
        <dbReference type="ARBA" id="ARBA00023204"/>
    </source>
</evidence>
<organism evidence="18 19">
    <name type="scientific">Zhongshania aliphaticivorans</name>
    <dbReference type="NCBI Taxonomy" id="1470434"/>
    <lineage>
        <taxon>Bacteria</taxon>
        <taxon>Pseudomonadati</taxon>
        <taxon>Pseudomonadota</taxon>
        <taxon>Gammaproteobacteria</taxon>
        <taxon>Cellvibrionales</taxon>
        <taxon>Spongiibacteraceae</taxon>
        <taxon>Zhongshania</taxon>
    </lineage>
</organism>
<dbReference type="Gene3D" id="3.30.70.270">
    <property type="match status" value="1"/>
</dbReference>
<dbReference type="InterPro" id="IPR053848">
    <property type="entry name" value="IMS_HHH_1"/>
</dbReference>